<dbReference type="Pfam" id="PF00873">
    <property type="entry name" value="ACR_tran"/>
    <property type="match status" value="1"/>
</dbReference>
<feature type="transmembrane region" description="Helical" evidence="1">
    <location>
        <begin position="929"/>
        <end position="948"/>
    </location>
</feature>
<dbReference type="SUPFAM" id="SSF82866">
    <property type="entry name" value="Multidrug efflux transporter AcrB transmembrane domain"/>
    <property type="match status" value="2"/>
</dbReference>
<sequence length="1068" mass="117066">MAVLRWCINNPVAVNLLVAFLVIAGALALDRMPRELFPTFSLDRVMVSVVFPGANPEEVEEGICIKIEEAMTGLAGIKRVTSTARDSVGTVIAELEAGEDIDQIKDEIETRVNGINTFPRDAEKPVVKKLELVRQVLQVAVSGPLDEADLRDLVEAMRKDLLAMREISQVTLDGVKTYEISLEISEARLREFGLTFDEVARAVRANSLDLSGGVARTAAGEILLRVKGQRYIRREFEDIVIRSEATGAQVALHQVARVVDGFADEPVLARFDGQPAAFLGVYKTEDEDIIAIARRVREYVRQRQATLPAGVKLAVINDLSRAVNDRLNLLKTNGLQGLALVILTLWFFMNIELSFWVGIGIPISFLGTFLLLRLLGQSLNMMSMFGLIMALGMIVDDAIVVSESTYAQMERDPGLSPPQAALLGTSRVFWPVVASVSTTVVAFLPLLVVTGIMGKFIVVLPITVSSALIVSLIEGLVSLPCHLAHHLTPPRQAEARASRVRRWTERAIRGFIEIYGRVLQRAVTWKYVTVGLCVFVLLGMIGVARAGWVPFVLFSRNDSDVVLARVAFPEGTPFPVTADAVRRIEATLASVSADLTREYGLASPAVQHAYAIVGQWSGVEPTIGANRGEVTVELLPGEERDFFSGEVLARWRAAVGAIPGALSLTFEEREGGPGGKPIEIQFRGDSFAALRGAVSDLKHQLGTFPGVYDIQDNFKAGTTELRLDLKPAARSLGLSLSDLAGQVRQAFYGNEALRLQRGRFDVKVFVRYTQEERRFLASLERMVIRTPGGAEVPLSEVADVRLTEGTSEIKRVDGRRVIQVLADVNERQTNAAAITNRLVDSGFLPGLERKHGVTFAFEGQKRESMESLQGLRTGFVIALLGIYIILATIFASYVQPMIIMVSIPFGIIGALLGHWVMGYPLTMMSMFGLVALSGIVVNNALLIIDFINEGVGRGLPLETAVVEAGKQRIRPILLTSLTTIFGVSSLMFGQSFQAQFLIPMAISLAWGLFVSTFTTLFLVSSLYVVLMEWGALLLSFWRWRWITPDEMLEDLRPALADLPVSEEDGRSC</sequence>
<organism evidence="2 3">
    <name type="scientific">Candidatus Ozemobacter sibiricus</name>
    <dbReference type="NCBI Taxonomy" id="2268124"/>
    <lineage>
        <taxon>Bacteria</taxon>
        <taxon>Candidatus Ozemobacteria</taxon>
        <taxon>Candidatus Ozemobacterales</taxon>
        <taxon>Candidatus Ozemobacteraceae</taxon>
        <taxon>Candidatus Ozemobacter</taxon>
    </lineage>
</organism>
<dbReference type="GO" id="GO:0042910">
    <property type="term" value="F:xenobiotic transmembrane transporter activity"/>
    <property type="evidence" value="ECO:0007669"/>
    <property type="project" value="TreeGrafter"/>
</dbReference>
<dbReference type="AlphaFoldDB" id="A0A367ZTD8"/>
<dbReference type="GO" id="GO:0005886">
    <property type="term" value="C:plasma membrane"/>
    <property type="evidence" value="ECO:0007669"/>
    <property type="project" value="TreeGrafter"/>
</dbReference>
<keyword evidence="1" id="KW-1133">Transmembrane helix</keyword>
<keyword evidence="1" id="KW-0472">Membrane</keyword>
<protein>
    <submittedName>
        <fullName evidence="2">Acriflavin resistance protein</fullName>
    </submittedName>
</protein>
<dbReference type="InterPro" id="IPR027463">
    <property type="entry name" value="AcrB_DN_DC_subdom"/>
</dbReference>
<proteinExistence type="predicted"/>
<dbReference type="Gene3D" id="3.30.70.1430">
    <property type="entry name" value="Multidrug efflux transporter AcrB pore domain"/>
    <property type="match status" value="2"/>
</dbReference>
<reference evidence="2 3" key="1">
    <citation type="submission" date="2018-05" db="EMBL/GenBank/DDBJ databases">
        <title>A metagenomic window into the 2 km-deep terrestrial subsurface aquifer revealed taxonomically and functionally diverse microbial community comprising novel uncultured bacterial lineages.</title>
        <authorList>
            <person name="Kadnikov V.V."/>
            <person name="Mardanov A.V."/>
            <person name="Beletsky A.V."/>
            <person name="Banks D."/>
            <person name="Pimenov N.V."/>
            <person name="Frank Y.A."/>
            <person name="Karnachuk O.V."/>
            <person name="Ravin N.V."/>
        </authorList>
    </citation>
    <scope>NUCLEOTIDE SEQUENCE [LARGE SCALE GENOMIC DNA]</scope>
    <source>
        <strain evidence="2">BY5</strain>
    </source>
</reference>
<name>A0A367ZTD8_9BACT</name>
<feature type="transmembrane region" description="Helical" evidence="1">
    <location>
        <begin position="897"/>
        <end position="917"/>
    </location>
</feature>
<feature type="transmembrane region" description="Helical" evidence="1">
    <location>
        <begin position="870"/>
        <end position="891"/>
    </location>
</feature>
<feature type="transmembrane region" description="Helical" evidence="1">
    <location>
        <begin position="527"/>
        <end position="548"/>
    </location>
</feature>
<gene>
    <name evidence="2" type="ORF">OZSIB_2267</name>
</gene>
<comment type="caution">
    <text evidence="2">The sequence shown here is derived from an EMBL/GenBank/DDBJ whole genome shotgun (WGS) entry which is preliminary data.</text>
</comment>
<dbReference type="SUPFAM" id="SSF82714">
    <property type="entry name" value="Multidrug efflux transporter AcrB TolC docking domain, DN and DC subdomains"/>
    <property type="match status" value="2"/>
</dbReference>
<dbReference type="Gene3D" id="3.30.2090.10">
    <property type="entry name" value="Multidrug efflux transporter AcrB TolC docking domain, DN and DC subdomains"/>
    <property type="match status" value="2"/>
</dbReference>
<feature type="transmembrane region" description="Helical" evidence="1">
    <location>
        <begin position="355"/>
        <end position="375"/>
    </location>
</feature>
<feature type="transmembrane region" description="Helical" evidence="1">
    <location>
        <begin position="387"/>
        <end position="408"/>
    </location>
</feature>
<accession>A0A367ZTD8</accession>
<feature type="transmembrane region" description="Helical" evidence="1">
    <location>
        <begin position="12"/>
        <end position="29"/>
    </location>
</feature>
<dbReference type="Gene3D" id="3.30.70.1320">
    <property type="entry name" value="Multidrug efflux transporter AcrB pore domain like"/>
    <property type="match status" value="1"/>
</dbReference>
<evidence type="ECO:0000256" key="1">
    <source>
        <dbReference type="SAM" id="Phobius"/>
    </source>
</evidence>
<dbReference type="Gene3D" id="1.20.1640.10">
    <property type="entry name" value="Multidrug efflux transporter AcrB transmembrane domain"/>
    <property type="match status" value="2"/>
</dbReference>
<dbReference type="PRINTS" id="PR00702">
    <property type="entry name" value="ACRIFLAVINRP"/>
</dbReference>
<dbReference type="PANTHER" id="PTHR32063:SF33">
    <property type="entry name" value="RND SUPERFAMILY EFFLUX PUMP PERMEASE COMPONENT"/>
    <property type="match status" value="1"/>
</dbReference>
<feature type="transmembrane region" description="Helical" evidence="1">
    <location>
        <begin position="996"/>
        <end position="1016"/>
    </location>
</feature>
<dbReference type="PANTHER" id="PTHR32063">
    <property type="match status" value="1"/>
</dbReference>
<dbReference type="SUPFAM" id="SSF82693">
    <property type="entry name" value="Multidrug efflux transporter AcrB pore domain, PN1, PN2, PC1 and PC2 subdomains"/>
    <property type="match status" value="3"/>
</dbReference>
<dbReference type="Gene3D" id="3.30.70.1440">
    <property type="entry name" value="Multidrug efflux transporter AcrB pore domain"/>
    <property type="match status" value="1"/>
</dbReference>
<dbReference type="Proteomes" id="UP000252355">
    <property type="component" value="Unassembled WGS sequence"/>
</dbReference>
<feature type="transmembrane region" description="Helical" evidence="1">
    <location>
        <begin position="968"/>
        <end position="989"/>
    </location>
</feature>
<feature type="transmembrane region" description="Helical" evidence="1">
    <location>
        <begin position="428"/>
        <end position="449"/>
    </location>
</feature>
<evidence type="ECO:0000313" key="3">
    <source>
        <dbReference type="Proteomes" id="UP000252355"/>
    </source>
</evidence>
<dbReference type="InterPro" id="IPR001036">
    <property type="entry name" value="Acrflvin-R"/>
</dbReference>
<feature type="transmembrane region" description="Helical" evidence="1">
    <location>
        <begin position="456"/>
        <end position="477"/>
    </location>
</feature>
<keyword evidence="1" id="KW-0812">Transmembrane</keyword>
<dbReference type="EMBL" id="QOQW01000002">
    <property type="protein sequence ID" value="RCK81398.1"/>
    <property type="molecule type" value="Genomic_DNA"/>
</dbReference>
<evidence type="ECO:0000313" key="2">
    <source>
        <dbReference type="EMBL" id="RCK81398.1"/>
    </source>
</evidence>